<dbReference type="OrthoDB" id="9810066at2"/>
<proteinExistence type="predicted"/>
<dbReference type="PANTHER" id="PTHR31299:SF0">
    <property type="entry name" value="ESTERASE, PUTATIVE (AFU_ORTHOLOGUE AFUA_1G05850)-RELATED"/>
    <property type="match status" value="1"/>
</dbReference>
<accession>W0RAH4</accession>
<dbReference type="SUPFAM" id="SSF159501">
    <property type="entry name" value="EreA/ChaN-like"/>
    <property type="match status" value="1"/>
</dbReference>
<dbReference type="HOGENOM" id="CLU_457011_0_0_0"/>
<dbReference type="Proteomes" id="UP000019151">
    <property type="component" value="Chromosome"/>
</dbReference>
<evidence type="ECO:0000313" key="2">
    <source>
        <dbReference type="EMBL" id="AHG88109.1"/>
    </source>
</evidence>
<dbReference type="InterPro" id="IPR052036">
    <property type="entry name" value="Hydrolase/PRTase-associated"/>
</dbReference>
<protein>
    <submittedName>
        <fullName evidence="2">Erythromycin esterase</fullName>
    </submittedName>
</protein>
<dbReference type="Gene3D" id="2.60.120.260">
    <property type="entry name" value="Galactose-binding domain-like"/>
    <property type="match status" value="1"/>
</dbReference>
<evidence type="ECO:0000313" key="3">
    <source>
        <dbReference type="Proteomes" id="UP000019151"/>
    </source>
</evidence>
<dbReference type="Gene3D" id="3.30.1870.10">
    <property type="entry name" value="EreA-like, domain 2"/>
    <property type="match status" value="1"/>
</dbReference>
<dbReference type="eggNOG" id="COG2312">
    <property type="taxonomic scope" value="Bacteria"/>
</dbReference>
<dbReference type="PANTHER" id="PTHR31299">
    <property type="entry name" value="ESTERASE, PUTATIVE (AFU_ORTHOLOGUE AFUA_1G05850)-RELATED"/>
    <property type="match status" value="1"/>
</dbReference>
<gene>
    <name evidence="2" type="ORF">J421_0572</name>
</gene>
<dbReference type="PATRIC" id="fig|861299.3.peg.584"/>
<dbReference type="GO" id="GO:0046677">
    <property type="term" value="P:response to antibiotic"/>
    <property type="evidence" value="ECO:0007669"/>
    <property type="project" value="InterPro"/>
</dbReference>
<dbReference type="STRING" id="861299.J421_0572"/>
<name>W0RAH4_9BACT</name>
<dbReference type="FunCoup" id="W0RAH4">
    <property type="interactions" value="3"/>
</dbReference>
<feature type="signal peptide" evidence="1">
    <location>
        <begin position="1"/>
        <end position="19"/>
    </location>
</feature>
<dbReference type="InParanoid" id="W0RAH4"/>
<keyword evidence="1" id="KW-0732">Signal</keyword>
<evidence type="ECO:0000256" key="1">
    <source>
        <dbReference type="SAM" id="SignalP"/>
    </source>
</evidence>
<dbReference type="Gene3D" id="1.20.1440.30">
    <property type="entry name" value="Biosynthetic Protein domain"/>
    <property type="match status" value="1"/>
</dbReference>
<dbReference type="RefSeq" id="WP_025409654.1">
    <property type="nucleotide sequence ID" value="NZ_CP007128.1"/>
</dbReference>
<sequence length="635" mass="69553">MNMMRIALAASLVPTLALAQQQPPTNLGFEEAHPAADGHLVPVGWYTGGDGYEVAVDTTERVEGRASLRMRLVQATPTSGGPPRFAVSSRMFPLPLAIGRTLRLTGWIRTDGITDGFAGLWMRVDGVGRTIAFDNMQERGPRGTTPWTRYVVELPVDSGATAVLFGMLHPGNGSAWFDSLSVEVVGPPMPRRVASTPPYAAPPRPAEDLGRLLTDAELAPAPDSVAPAVDSAAAAWVRANAHAVRSLGAREASDLAFLAPLLAGKLVVQLGESGHGVREFDLAKVRLIRHLHEALGYDVIAFESSLFACDRVGRKADSLSAMELMRGCIFGVWHTNEVLPLFEYIKETQRTAHPLVLTGFDVQRSGDGDRERSTFLRRVVATLDTAYARRVYATDSAFYATMPTGNGPAVSPADRDRLVAFYDSLAAWIRARERPLAKSFRDDPIAPALARQTAISMSFFARELAAGVATEGTVVRDRGMADNLDFVLDELHPRKKVIVWAHNFHIQHRGFAPRAAPSVPVRTMGTYVAERHRKELYTVGLYMYRGSGAMNNRQVYPIAPATAGTLEAIVHQAPWRYTFVDLSRATEGPGTAWMFRPLLAREWGTNTLSIVPRDEYDGILLVDTTWPPDYVPYAR</sequence>
<dbReference type="Pfam" id="PF05139">
    <property type="entry name" value="Erythro_esteras"/>
    <property type="match status" value="1"/>
</dbReference>
<dbReference type="KEGG" id="gba:J421_0572"/>
<reference evidence="2 3" key="1">
    <citation type="journal article" date="2014" name="Genome Announc.">
        <title>Genome Sequence and Methylome of Soil Bacterium Gemmatirosa kalamazoonensis KBS708T, a Member of the Rarely Cultivated Gemmatimonadetes Phylum.</title>
        <authorList>
            <person name="Debruyn J.M."/>
            <person name="Radosevich M."/>
            <person name="Wommack K.E."/>
            <person name="Polson S.W."/>
            <person name="Hauser L.J."/>
            <person name="Fawaz M.N."/>
            <person name="Korlach J."/>
            <person name="Tsai Y.C."/>
        </authorList>
    </citation>
    <scope>NUCLEOTIDE SEQUENCE [LARGE SCALE GENOMIC DNA]</scope>
    <source>
        <strain evidence="2 3">KBS708</strain>
    </source>
</reference>
<keyword evidence="3" id="KW-1185">Reference proteome</keyword>
<dbReference type="eggNOG" id="COG1595">
    <property type="taxonomic scope" value="Bacteria"/>
</dbReference>
<dbReference type="InterPro" id="IPR007815">
    <property type="entry name" value="Emycin_Estase"/>
</dbReference>
<dbReference type="EMBL" id="CP007128">
    <property type="protein sequence ID" value="AHG88109.1"/>
    <property type="molecule type" value="Genomic_DNA"/>
</dbReference>
<dbReference type="AlphaFoldDB" id="W0RAH4"/>
<dbReference type="CDD" id="cd14728">
    <property type="entry name" value="Ere-like"/>
    <property type="match status" value="1"/>
</dbReference>
<organism evidence="2 3">
    <name type="scientific">Gemmatirosa kalamazoonensis</name>
    <dbReference type="NCBI Taxonomy" id="861299"/>
    <lineage>
        <taxon>Bacteria</taxon>
        <taxon>Pseudomonadati</taxon>
        <taxon>Gemmatimonadota</taxon>
        <taxon>Gemmatimonadia</taxon>
        <taxon>Gemmatimonadales</taxon>
        <taxon>Gemmatimonadaceae</taxon>
        <taxon>Gemmatirosa</taxon>
    </lineage>
</organism>
<dbReference type="Gene3D" id="3.40.1660.10">
    <property type="entry name" value="EreA-like (biosynthetic domain)"/>
    <property type="match status" value="1"/>
</dbReference>
<feature type="chain" id="PRO_5004793817" evidence="1">
    <location>
        <begin position="20"/>
        <end position="635"/>
    </location>
</feature>